<gene>
    <name evidence="1" type="ORF">NDEV_2055</name>
</gene>
<sequence>MTKWADYLISHVRYNVNHPHIDQVWQREDINDKITNGNSALRSTVVSNIKAGLKYATITKNSNGNWDFGQYIIIDRVNGIDYIKTKADNTTSDNLGNLPTF</sequence>
<evidence type="ECO:0000313" key="2">
    <source>
        <dbReference type="Proteomes" id="UP000196239"/>
    </source>
</evidence>
<proteinExistence type="predicted"/>
<evidence type="ECO:0000313" key="1">
    <source>
        <dbReference type="EMBL" id="CUR52817.1"/>
    </source>
</evidence>
<organism evidence="1 2">
    <name type="scientific">Nitrosotalea devaniterrae</name>
    <dbReference type="NCBI Taxonomy" id="1078905"/>
    <lineage>
        <taxon>Archaea</taxon>
        <taxon>Nitrososphaerota</taxon>
        <taxon>Nitrososphaeria</taxon>
        <taxon>Nitrosotaleales</taxon>
        <taxon>Nitrosotaleaceae</taxon>
        <taxon>Nitrosotalea</taxon>
    </lineage>
</organism>
<protein>
    <recommendedName>
        <fullName evidence="3">DUF3892 domain-containing protein</fullName>
    </recommendedName>
</protein>
<dbReference type="Pfam" id="PF13031">
    <property type="entry name" value="DUF3892"/>
    <property type="match status" value="1"/>
</dbReference>
<reference evidence="2" key="1">
    <citation type="submission" date="2015-10" db="EMBL/GenBank/DDBJ databases">
        <authorList>
            <person name="Lehtovirta-Morley L.E."/>
            <person name="Vieille C."/>
        </authorList>
    </citation>
    <scope>NUCLEOTIDE SEQUENCE [LARGE SCALE GENOMIC DNA]</scope>
</reference>
<dbReference type="Proteomes" id="UP000196239">
    <property type="component" value="Chromosome 1"/>
</dbReference>
<keyword evidence="2" id="KW-1185">Reference proteome</keyword>
<dbReference type="InterPro" id="IPR024997">
    <property type="entry name" value="DUF3892"/>
</dbReference>
<accession>A0A128A663</accession>
<dbReference type="KEGG" id="ndv:NDEV_2055"/>
<evidence type="ECO:0008006" key="3">
    <source>
        <dbReference type="Google" id="ProtNLM"/>
    </source>
</evidence>
<dbReference type="EMBL" id="LN890280">
    <property type="protein sequence ID" value="CUR52817.1"/>
    <property type="molecule type" value="Genomic_DNA"/>
</dbReference>
<name>A0A128A663_9ARCH</name>
<dbReference type="AlphaFoldDB" id="A0A128A663"/>